<dbReference type="OrthoDB" id="1750912at2759"/>
<dbReference type="AlphaFoldDB" id="A0A2U1MP58"/>
<dbReference type="PROSITE" id="PS00726">
    <property type="entry name" value="AP_NUCLEASE_F1_1"/>
    <property type="match status" value="1"/>
</dbReference>
<keyword evidence="3" id="KW-0378">Hydrolase</keyword>
<keyword evidence="5" id="KW-0269">Exonuclease</keyword>
<sequence length="118" mass="13022">MSINIRGLGSDDKKGWIKSIRQKECPDMIALQETKCGAIDEFVIEDMWGCGNFGYVQKEATGNSGGLLLMWDSNVFSCKQAVGDDRFIAVKGEWKGISGYLFFVCIYGPHVGTLKTSL</sequence>
<dbReference type="SUPFAM" id="SSF56219">
    <property type="entry name" value="DNase I-like"/>
    <property type="match status" value="1"/>
</dbReference>
<keyword evidence="6" id="KW-1185">Reference proteome</keyword>
<dbReference type="GO" id="GO:0008081">
    <property type="term" value="F:phosphoric diester hydrolase activity"/>
    <property type="evidence" value="ECO:0007669"/>
    <property type="project" value="TreeGrafter"/>
</dbReference>
<dbReference type="GO" id="GO:0003677">
    <property type="term" value="F:DNA binding"/>
    <property type="evidence" value="ECO:0007669"/>
    <property type="project" value="InterPro"/>
</dbReference>
<reference evidence="5 6" key="1">
    <citation type="journal article" date="2018" name="Mol. Plant">
        <title>The genome of Artemisia annua provides insight into the evolution of Asteraceae family and artemisinin biosynthesis.</title>
        <authorList>
            <person name="Shen Q."/>
            <person name="Zhang L."/>
            <person name="Liao Z."/>
            <person name="Wang S."/>
            <person name="Yan T."/>
            <person name="Shi P."/>
            <person name="Liu M."/>
            <person name="Fu X."/>
            <person name="Pan Q."/>
            <person name="Wang Y."/>
            <person name="Lv Z."/>
            <person name="Lu X."/>
            <person name="Zhang F."/>
            <person name="Jiang W."/>
            <person name="Ma Y."/>
            <person name="Chen M."/>
            <person name="Hao X."/>
            <person name="Li L."/>
            <person name="Tang Y."/>
            <person name="Lv G."/>
            <person name="Zhou Y."/>
            <person name="Sun X."/>
            <person name="Brodelius P.E."/>
            <person name="Rose J.K.C."/>
            <person name="Tang K."/>
        </authorList>
    </citation>
    <scope>NUCLEOTIDE SEQUENCE [LARGE SCALE GENOMIC DNA]</scope>
    <source>
        <strain evidence="6">cv. Huhao1</strain>
        <tissue evidence="5">Leaf</tissue>
    </source>
</reference>
<dbReference type="InterPro" id="IPR036691">
    <property type="entry name" value="Endo/exonu/phosph_ase_sf"/>
</dbReference>
<dbReference type="InterPro" id="IPR020847">
    <property type="entry name" value="AP_endonuclease_F1_BS"/>
</dbReference>
<dbReference type="GO" id="GO:0046872">
    <property type="term" value="F:metal ion binding"/>
    <property type="evidence" value="ECO:0007669"/>
    <property type="project" value="UniProtKB-KW"/>
</dbReference>
<evidence type="ECO:0000256" key="2">
    <source>
        <dbReference type="ARBA" id="ARBA00022723"/>
    </source>
</evidence>
<name>A0A2U1MP58_ARTAN</name>
<dbReference type="GO" id="GO:0006284">
    <property type="term" value="P:base-excision repair"/>
    <property type="evidence" value="ECO:0007669"/>
    <property type="project" value="TreeGrafter"/>
</dbReference>
<organism evidence="5 6">
    <name type="scientific">Artemisia annua</name>
    <name type="common">Sweet wormwood</name>
    <dbReference type="NCBI Taxonomy" id="35608"/>
    <lineage>
        <taxon>Eukaryota</taxon>
        <taxon>Viridiplantae</taxon>
        <taxon>Streptophyta</taxon>
        <taxon>Embryophyta</taxon>
        <taxon>Tracheophyta</taxon>
        <taxon>Spermatophyta</taxon>
        <taxon>Magnoliopsida</taxon>
        <taxon>eudicotyledons</taxon>
        <taxon>Gunneridae</taxon>
        <taxon>Pentapetalae</taxon>
        <taxon>asterids</taxon>
        <taxon>campanulids</taxon>
        <taxon>Asterales</taxon>
        <taxon>Asteraceae</taxon>
        <taxon>Asteroideae</taxon>
        <taxon>Anthemideae</taxon>
        <taxon>Artemisiinae</taxon>
        <taxon>Artemisia</taxon>
    </lineage>
</organism>
<evidence type="ECO:0000313" key="6">
    <source>
        <dbReference type="Proteomes" id="UP000245207"/>
    </source>
</evidence>
<dbReference type="GO" id="GO:0005634">
    <property type="term" value="C:nucleus"/>
    <property type="evidence" value="ECO:0007669"/>
    <property type="project" value="TreeGrafter"/>
</dbReference>
<comment type="caution">
    <text evidence="5">The sequence shown here is derived from an EMBL/GenBank/DDBJ whole genome shotgun (WGS) entry which is preliminary data.</text>
</comment>
<comment type="cofactor">
    <cofactor evidence="1">
        <name>Mg(2+)</name>
        <dbReference type="ChEBI" id="CHEBI:18420"/>
    </cofactor>
</comment>
<evidence type="ECO:0000313" key="5">
    <source>
        <dbReference type="EMBL" id="PWA63053.1"/>
    </source>
</evidence>
<dbReference type="EMBL" id="PKPP01004723">
    <property type="protein sequence ID" value="PWA63053.1"/>
    <property type="molecule type" value="Genomic_DNA"/>
</dbReference>
<accession>A0A2U1MP58</accession>
<dbReference type="PANTHER" id="PTHR22748">
    <property type="entry name" value="AP ENDONUCLEASE"/>
    <property type="match status" value="1"/>
</dbReference>
<evidence type="ECO:0000256" key="3">
    <source>
        <dbReference type="ARBA" id="ARBA00022801"/>
    </source>
</evidence>
<protein>
    <submittedName>
        <fullName evidence="5">Endonuclease/exonuclease/phosphatase</fullName>
    </submittedName>
</protein>
<dbReference type="Gene3D" id="3.60.10.10">
    <property type="entry name" value="Endonuclease/exonuclease/phosphatase"/>
    <property type="match status" value="1"/>
</dbReference>
<keyword evidence="4" id="KW-0460">Magnesium</keyword>
<evidence type="ECO:0000256" key="4">
    <source>
        <dbReference type="ARBA" id="ARBA00022842"/>
    </source>
</evidence>
<dbReference type="PANTHER" id="PTHR22748:SF19">
    <property type="entry name" value="ENDONUCLEASE_EXONUCLEASE_PHOSPHATASE DOMAIN-CONTAINING PROTEIN"/>
    <property type="match status" value="1"/>
</dbReference>
<keyword evidence="2" id="KW-0479">Metal-binding</keyword>
<keyword evidence="5" id="KW-0255">Endonuclease</keyword>
<evidence type="ECO:0000256" key="1">
    <source>
        <dbReference type="ARBA" id="ARBA00001946"/>
    </source>
</evidence>
<dbReference type="Proteomes" id="UP000245207">
    <property type="component" value="Unassembled WGS sequence"/>
</dbReference>
<dbReference type="GO" id="GO:0008311">
    <property type="term" value="F:double-stranded DNA 3'-5' DNA exonuclease activity"/>
    <property type="evidence" value="ECO:0007669"/>
    <property type="project" value="TreeGrafter"/>
</dbReference>
<gene>
    <name evidence="5" type="ORF">CTI12_AA356750</name>
</gene>
<keyword evidence="5" id="KW-0540">Nuclease</keyword>
<dbReference type="GO" id="GO:0003906">
    <property type="term" value="F:DNA-(apurinic or apyrimidinic site) endonuclease activity"/>
    <property type="evidence" value="ECO:0007669"/>
    <property type="project" value="TreeGrafter"/>
</dbReference>
<proteinExistence type="predicted"/>
<dbReference type="InterPro" id="IPR004808">
    <property type="entry name" value="AP_endonuc_1"/>
</dbReference>